<evidence type="ECO:0000259" key="5">
    <source>
        <dbReference type="Pfam" id="PF00155"/>
    </source>
</evidence>
<evidence type="ECO:0000256" key="1">
    <source>
        <dbReference type="ARBA" id="ARBA00001933"/>
    </source>
</evidence>
<keyword evidence="2" id="KW-0032">Aminotransferase</keyword>
<dbReference type="CDD" id="cd00609">
    <property type="entry name" value="AAT_like"/>
    <property type="match status" value="1"/>
</dbReference>
<dbReference type="Gene3D" id="3.40.640.10">
    <property type="entry name" value="Type I PLP-dependent aspartate aminotransferase-like (Major domain)"/>
    <property type="match status" value="1"/>
</dbReference>
<dbReference type="GO" id="GO:1901605">
    <property type="term" value="P:alpha-amino acid metabolic process"/>
    <property type="evidence" value="ECO:0007669"/>
    <property type="project" value="TreeGrafter"/>
</dbReference>
<dbReference type="AlphaFoldDB" id="A0A1I2BEF6"/>
<protein>
    <submittedName>
        <fullName evidence="6">2-aminoadipate transaminase</fullName>
    </submittedName>
</protein>
<dbReference type="Proteomes" id="UP000183410">
    <property type="component" value="Unassembled WGS sequence"/>
</dbReference>
<dbReference type="InterPro" id="IPR015424">
    <property type="entry name" value="PyrdxlP-dep_Trfase"/>
</dbReference>
<dbReference type="InterPro" id="IPR015421">
    <property type="entry name" value="PyrdxlP-dep_Trfase_major"/>
</dbReference>
<proteinExistence type="predicted"/>
<name>A0A1I2BEF6_9BACL</name>
<keyword evidence="7" id="KW-1185">Reference proteome</keyword>
<evidence type="ECO:0000256" key="2">
    <source>
        <dbReference type="ARBA" id="ARBA00022576"/>
    </source>
</evidence>
<comment type="cofactor">
    <cofactor evidence="1">
        <name>pyridoxal 5'-phosphate</name>
        <dbReference type="ChEBI" id="CHEBI:597326"/>
    </cofactor>
</comment>
<evidence type="ECO:0000256" key="3">
    <source>
        <dbReference type="ARBA" id="ARBA00022679"/>
    </source>
</evidence>
<dbReference type="Pfam" id="PF00155">
    <property type="entry name" value="Aminotran_1_2"/>
    <property type="match status" value="1"/>
</dbReference>
<evidence type="ECO:0000313" key="7">
    <source>
        <dbReference type="Proteomes" id="UP000183410"/>
    </source>
</evidence>
<gene>
    <name evidence="6" type="ORF">SAMN04487969_103321</name>
</gene>
<dbReference type="InterPro" id="IPR050859">
    <property type="entry name" value="Class-I_PLP-dep_aminotransf"/>
</dbReference>
<dbReference type="PANTHER" id="PTHR42790:SF19">
    <property type="entry name" value="KYNURENINE_ALPHA-AMINOADIPATE AMINOTRANSFERASE, MITOCHONDRIAL"/>
    <property type="match status" value="1"/>
</dbReference>
<dbReference type="GO" id="GO:0030170">
    <property type="term" value="F:pyridoxal phosphate binding"/>
    <property type="evidence" value="ECO:0007669"/>
    <property type="project" value="InterPro"/>
</dbReference>
<dbReference type="PANTHER" id="PTHR42790">
    <property type="entry name" value="AMINOTRANSFERASE"/>
    <property type="match status" value="1"/>
</dbReference>
<dbReference type="EMBL" id="FONN01000003">
    <property type="protein sequence ID" value="SFE54582.1"/>
    <property type="molecule type" value="Genomic_DNA"/>
</dbReference>
<dbReference type="InterPro" id="IPR004839">
    <property type="entry name" value="Aminotransferase_I/II_large"/>
</dbReference>
<reference evidence="7" key="1">
    <citation type="submission" date="2016-10" db="EMBL/GenBank/DDBJ databases">
        <authorList>
            <person name="Varghese N."/>
            <person name="Submissions S."/>
        </authorList>
    </citation>
    <scope>NUCLEOTIDE SEQUENCE [LARGE SCALE GENOMIC DNA]</scope>
    <source>
        <strain evidence="7">CGMCC 1.10223</strain>
    </source>
</reference>
<dbReference type="InterPro" id="IPR015422">
    <property type="entry name" value="PyrdxlP-dep_Trfase_small"/>
</dbReference>
<keyword evidence="3" id="KW-0808">Transferase</keyword>
<organism evidence="6 7">
    <name type="scientific">Paenibacillus algorifonticola</name>
    <dbReference type="NCBI Taxonomy" id="684063"/>
    <lineage>
        <taxon>Bacteria</taxon>
        <taxon>Bacillati</taxon>
        <taxon>Bacillota</taxon>
        <taxon>Bacilli</taxon>
        <taxon>Bacillales</taxon>
        <taxon>Paenibacillaceae</taxon>
        <taxon>Paenibacillus</taxon>
    </lineage>
</organism>
<keyword evidence="4" id="KW-0663">Pyridoxal phosphate</keyword>
<dbReference type="SUPFAM" id="SSF53383">
    <property type="entry name" value="PLP-dependent transferases"/>
    <property type="match status" value="1"/>
</dbReference>
<dbReference type="Gene3D" id="3.90.1150.10">
    <property type="entry name" value="Aspartate Aminotransferase, domain 1"/>
    <property type="match status" value="1"/>
</dbReference>
<sequence length="387" mass="42560">MGAAQASNRTDVVPLSYGSPASASFPYDALQQAASDAILTQGHAALQYSGADGPAVVRQWIAERSALRGIHVTPQEVLVTYGSGQAIDFACRAILEPGDHVWVEAPTFFGALNTFRTSEAVLASFPIDEQGLRVDLVEEALEHAVRENLPLPKLLYCIPNYHNPGGISLSVFRRKRLAELALAYDFFILEDDAYSELNFGAAYLPAIYSFAPQRTIYLGTFSKTIAPSIRLGWAIASQDTAVKLGSFFHGSRASAFTQQIIGNLLSSYSLETHIGQLISRYREQRDSMLKALDKHLQGAVEYAVPEGGFFVWLRFKEEVDTGELVKYASGHGVSFIEGQQFYLSPEDGKRYARLSFSYCEAEALELGIVRLAEAYQDYQAAQAAREV</sequence>
<accession>A0A1I2BEF6</accession>
<dbReference type="GO" id="GO:0008483">
    <property type="term" value="F:transaminase activity"/>
    <property type="evidence" value="ECO:0007669"/>
    <property type="project" value="UniProtKB-KW"/>
</dbReference>
<evidence type="ECO:0000256" key="4">
    <source>
        <dbReference type="ARBA" id="ARBA00022898"/>
    </source>
</evidence>
<evidence type="ECO:0000313" key="6">
    <source>
        <dbReference type="EMBL" id="SFE54582.1"/>
    </source>
</evidence>
<feature type="domain" description="Aminotransferase class I/classII large" evidence="5">
    <location>
        <begin position="11"/>
        <end position="365"/>
    </location>
</feature>